<dbReference type="AlphaFoldDB" id="A0AAN9AA70"/>
<gene>
    <name evidence="2" type="ORF">SK128_023842</name>
</gene>
<feature type="compositionally biased region" description="Polar residues" evidence="1">
    <location>
        <begin position="171"/>
        <end position="186"/>
    </location>
</feature>
<proteinExistence type="predicted"/>
<feature type="compositionally biased region" description="Polar residues" evidence="1">
    <location>
        <begin position="9"/>
        <end position="24"/>
    </location>
</feature>
<dbReference type="Proteomes" id="UP001381693">
    <property type="component" value="Unassembled WGS sequence"/>
</dbReference>
<protein>
    <submittedName>
        <fullName evidence="2">Uncharacterized protein</fullName>
    </submittedName>
</protein>
<evidence type="ECO:0000256" key="1">
    <source>
        <dbReference type="SAM" id="MobiDB-lite"/>
    </source>
</evidence>
<dbReference type="EMBL" id="JAXCGZ010008485">
    <property type="protein sequence ID" value="KAK7077620.1"/>
    <property type="molecule type" value="Genomic_DNA"/>
</dbReference>
<keyword evidence="3" id="KW-1185">Reference proteome</keyword>
<accession>A0AAN9AA70</accession>
<name>A0AAN9AA70_HALRR</name>
<comment type="caution">
    <text evidence="2">The sequence shown here is derived from an EMBL/GenBank/DDBJ whole genome shotgun (WGS) entry which is preliminary data.</text>
</comment>
<feature type="region of interest" description="Disordered" evidence="1">
    <location>
        <begin position="128"/>
        <end position="157"/>
    </location>
</feature>
<reference evidence="2 3" key="1">
    <citation type="submission" date="2023-11" db="EMBL/GenBank/DDBJ databases">
        <title>Halocaridina rubra genome assembly.</title>
        <authorList>
            <person name="Smith C."/>
        </authorList>
    </citation>
    <scope>NUCLEOTIDE SEQUENCE [LARGE SCALE GENOMIC DNA]</scope>
    <source>
        <strain evidence="2">EP-1</strain>
        <tissue evidence="2">Whole</tissue>
    </source>
</reference>
<organism evidence="2 3">
    <name type="scientific">Halocaridina rubra</name>
    <name type="common">Hawaiian red shrimp</name>
    <dbReference type="NCBI Taxonomy" id="373956"/>
    <lineage>
        <taxon>Eukaryota</taxon>
        <taxon>Metazoa</taxon>
        <taxon>Ecdysozoa</taxon>
        <taxon>Arthropoda</taxon>
        <taxon>Crustacea</taxon>
        <taxon>Multicrustacea</taxon>
        <taxon>Malacostraca</taxon>
        <taxon>Eumalacostraca</taxon>
        <taxon>Eucarida</taxon>
        <taxon>Decapoda</taxon>
        <taxon>Pleocyemata</taxon>
        <taxon>Caridea</taxon>
        <taxon>Atyoidea</taxon>
        <taxon>Atyidae</taxon>
        <taxon>Halocaridina</taxon>
    </lineage>
</organism>
<feature type="region of interest" description="Disordered" evidence="1">
    <location>
        <begin position="171"/>
        <end position="194"/>
    </location>
</feature>
<evidence type="ECO:0000313" key="2">
    <source>
        <dbReference type="EMBL" id="KAK7077620.1"/>
    </source>
</evidence>
<evidence type="ECO:0000313" key="3">
    <source>
        <dbReference type="Proteomes" id="UP001381693"/>
    </source>
</evidence>
<sequence>MENYPENYFSYSFADSNHSNGKQNQMKKKKRDAMPRANMNSDYPQGDVMFGMAGTHYHGTSPSAQNSYPQDVANLMNSVCASGTNLPIASGSSEESTLFDINTASVTWPDGDWDDGIPNPIFGTQPDYVRTQNSHGRNFKKSKANVPPRNDFPSAPVGYYEPYQLSDIFNPATSPSCYSDADQSLPSKPRQHRR</sequence>
<feature type="region of interest" description="Disordered" evidence="1">
    <location>
        <begin position="1"/>
        <end position="37"/>
    </location>
</feature>